<dbReference type="Gene3D" id="3.30.2350.20">
    <property type="entry name" value="TruD, catalytic domain"/>
    <property type="match status" value="1"/>
</dbReference>
<feature type="domain" description="TRUD" evidence="5">
    <location>
        <begin position="172"/>
        <end position="322"/>
    </location>
</feature>
<evidence type="ECO:0000256" key="4">
    <source>
        <dbReference type="HAMAP-Rule" id="MF_01082"/>
    </source>
</evidence>
<dbReference type="InterPro" id="IPR042214">
    <property type="entry name" value="TruD_catalytic"/>
</dbReference>
<dbReference type="InterPro" id="IPR001656">
    <property type="entry name" value="PsdUridine_synth_TruD"/>
</dbReference>
<dbReference type="GO" id="GO:0005829">
    <property type="term" value="C:cytosol"/>
    <property type="evidence" value="ECO:0007669"/>
    <property type="project" value="TreeGrafter"/>
</dbReference>
<keyword evidence="3 4" id="KW-0413">Isomerase</keyword>
<dbReference type="EC" id="5.4.99.27" evidence="4"/>
<dbReference type="Pfam" id="PF01142">
    <property type="entry name" value="TruD"/>
    <property type="match status" value="2"/>
</dbReference>
<evidence type="ECO:0000256" key="1">
    <source>
        <dbReference type="ARBA" id="ARBA00007953"/>
    </source>
</evidence>
<comment type="function">
    <text evidence="4">Responsible for synthesis of pseudouridine from uracil-13 in transfer RNAs.</text>
</comment>
<dbReference type="EMBL" id="QUNR01000003">
    <property type="protein sequence ID" value="REH37614.1"/>
    <property type="molecule type" value="Genomic_DNA"/>
</dbReference>
<gene>
    <name evidence="4" type="primary">truD</name>
    <name evidence="6" type="ORF">DFR26_1390</name>
</gene>
<dbReference type="GO" id="GO:0003723">
    <property type="term" value="F:RNA binding"/>
    <property type="evidence" value="ECO:0007669"/>
    <property type="project" value="InterPro"/>
</dbReference>
<dbReference type="Gene3D" id="3.30.2340.10">
    <property type="entry name" value="TruD, insertion domain"/>
    <property type="match status" value="1"/>
</dbReference>
<dbReference type="InterPro" id="IPR011760">
    <property type="entry name" value="PsdUridine_synth_TruD_insert"/>
</dbReference>
<name>A0A3E0H464_9GAMM</name>
<evidence type="ECO:0000256" key="2">
    <source>
        <dbReference type="ARBA" id="ARBA00022694"/>
    </source>
</evidence>
<protein>
    <recommendedName>
        <fullName evidence="4">tRNA pseudouridine synthase D</fullName>
        <ecNumber evidence="4">5.4.99.27</ecNumber>
    </recommendedName>
    <alternativeName>
        <fullName evidence="4">tRNA pseudouridine(13) synthase</fullName>
    </alternativeName>
    <alternativeName>
        <fullName evidence="4">tRNA pseudouridylate synthase D</fullName>
    </alternativeName>
    <alternativeName>
        <fullName evidence="4">tRNA-uridine isomerase D</fullName>
    </alternativeName>
</protein>
<evidence type="ECO:0000256" key="3">
    <source>
        <dbReference type="ARBA" id="ARBA00023235"/>
    </source>
</evidence>
<dbReference type="InterPro" id="IPR020103">
    <property type="entry name" value="PsdUridine_synth_cat_dom_sf"/>
</dbReference>
<dbReference type="PANTHER" id="PTHR47811:SF1">
    <property type="entry name" value="TRNA PSEUDOURIDINE SYNTHASE D"/>
    <property type="match status" value="1"/>
</dbReference>
<dbReference type="SUPFAM" id="SSF55120">
    <property type="entry name" value="Pseudouridine synthase"/>
    <property type="match status" value="1"/>
</dbReference>
<dbReference type="Proteomes" id="UP000256774">
    <property type="component" value="Unassembled WGS sequence"/>
</dbReference>
<reference evidence="6 7" key="1">
    <citation type="submission" date="2018-08" db="EMBL/GenBank/DDBJ databases">
        <title>Genomic Encyclopedia of Type Strains, Phase IV (KMG-IV): sequencing the most valuable type-strain genomes for metagenomic binning, comparative biology and taxonomic classification.</title>
        <authorList>
            <person name="Goeker M."/>
        </authorList>
    </citation>
    <scope>NUCLEOTIDE SEQUENCE [LARGE SCALE GENOMIC DNA]</scope>
    <source>
        <strain evidence="6 7">DSM 26022</strain>
    </source>
</reference>
<dbReference type="PANTHER" id="PTHR47811">
    <property type="entry name" value="TRNA PSEUDOURIDINE SYNTHASE D"/>
    <property type="match status" value="1"/>
</dbReference>
<comment type="caution">
    <text evidence="6">The sequence shown here is derived from an EMBL/GenBank/DDBJ whole genome shotgun (WGS) entry which is preliminary data.</text>
</comment>
<comment type="similarity">
    <text evidence="1 4">Belongs to the pseudouridine synthase TruD family.</text>
</comment>
<dbReference type="GO" id="GO:0031119">
    <property type="term" value="P:tRNA pseudouridine synthesis"/>
    <property type="evidence" value="ECO:0007669"/>
    <property type="project" value="UniProtKB-UniRule"/>
</dbReference>
<dbReference type="InterPro" id="IPR020119">
    <property type="entry name" value="PsdUridine_synth_TruD_CS"/>
</dbReference>
<evidence type="ECO:0000259" key="5">
    <source>
        <dbReference type="PROSITE" id="PS50984"/>
    </source>
</evidence>
<feature type="active site" description="Nucleophile" evidence="4">
    <location>
        <position position="85"/>
    </location>
</feature>
<dbReference type="HAMAP" id="MF_01082">
    <property type="entry name" value="TruD"/>
    <property type="match status" value="1"/>
</dbReference>
<keyword evidence="7" id="KW-1185">Reference proteome</keyword>
<dbReference type="OrthoDB" id="1550679at2"/>
<dbReference type="InterPro" id="IPR043165">
    <property type="entry name" value="TruD_insert_sf"/>
</dbReference>
<dbReference type="PROSITE" id="PS01268">
    <property type="entry name" value="UPF0024"/>
    <property type="match status" value="1"/>
</dbReference>
<keyword evidence="2 4" id="KW-0819">tRNA processing</keyword>
<proteinExistence type="inferred from homology"/>
<organism evidence="6 7">
    <name type="scientific">Paraperlucidibaca baekdonensis</name>
    <dbReference type="NCBI Taxonomy" id="748120"/>
    <lineage>
        <taxon>Bacteria</taxon>
        <taxon>Pseudomonadati</taxon>
        <taxon>Pseudomonadota</taxon>
        <taxon>Gammaproteobacteria</taxon>
        <taxon>Moraxellales</taxon>
        <taxon>Moraxellaceae</taxon>
        <taxon>Paraperlucidibaca</taxon>
    </lineage>
</organism>
<dbReference type="InterPro" id="IPR050170">
    <property type="entry name" value="TruD_pseudoU_synthase"/>
</dbReference>
<accession>A0A3E0H464</accession>
<dbReference type="AlphaFoldDB" id="A0A3E0H464"/>
<dbReference type="GO" id="GO:0160150">
    <property type="term" value="F:tRNA pseudouridine(13) synthase activity"/>
    <property type="evidence" value="ECO:0007669"/>
    <property type="project" value="UniProtKB-EC"/>
</dbReference>
<evidence type="ECO:0000313" key="6">
    <source>
        <dbReference type="EMBL" id="REH37614.1"/>
    </source>
</evidence>
<dbReference type="PROSITE" id="PS50984">
    <property type="entry name" value="TRUD"/>
    <property type="match status" value="1"/>
</dbReference>
<evidence type="ECO:0000313" key="7">
    <source>
        <dbReference type="Proteomes" id="UP000256774"/>
    </source>
</evidence>
<comment type="catalytic activity">
    <reaction evidence="4">
        <text>uridine(13) in tRNA = pseudouridine(13) in tRNA</text>
        <dbReference type="Rhea" id="RHEA:42540"/>
        <dbReference type="Rhea" id="RHEA-COMP:10105"/>
        <dbReference type="Rhea" id="RHEA-COMP:10106"/>
        <dbReference type="ChEBI" id="CHEBI:65314"/>
        <dbReference type="ChEBI" id="CHEBI:65315"/>
        <dbReference type="EC" id="5.4.99.27"/>
    </reaction>
</comment>
<sequence length="369" mass="40272">MATRPVPLRGECPSPWGEPLARAQLKATAEDFLVTEVMGFEPSGEGEHLWLWVEKCGLNTDAVAADIAQRLALPRHAVSYSGMKDRHARTQQWFSVHWPAGAGTAHAGVWSFDGWLPEAAAGYCVLKQARSNRKLRRGAHAANHFVITLRNLALLGSRVALDERLATIAAHGVPNYIGEQRFGHGGRNIDQGLALLADRRAGRRRRRDQRESIWLSALRSALFNRVLAARVRDGSWASCRTGDVLQLDGRGSFFIPTDDDATWPERLQQGLVHATGPLPGAGELAVTEAVEALETEVLAPWQSVIDDLALIGVPAQRRALRLCAPDLSAQWLNEQTLRLSFSLPCGAFATALLASSIALEESPHALFAE</sequence>
<dbReference type="RefSeq" id="WP_116208236.1">
    <property type="nucleotide sequence ID" value="NZ_QUNR01000003.1"/>
</dbReference>